<dbReference type="PANTHER" id="PTHR42852:SF17">
    <property type="entry name" value="THIOREDOXIN-LIKE PROTEIN HI_1115"/>
    <property type="match status" value="1"/>
</dbReference>
<organism evidence="3 4">
    <name type="scientific">Chitinophaga silvisoli</name>
    <dbReference type="NCBI Taxonomy" id="2291814"/>
    <lineage>
        <taxon>Bacteria</taxon>
        <taxon>Pseudomonadati</taxon>
        <taxon>Bacteroidota</taxon>
        <taxon>Chitinophagia</taxon>
        <taxon>Chitinophagales</taxon>
        <taxon>Chitinophagaceae</taxon>
        <taxon>Chitinophaga</taxon>
    </lineage>
</organism>
<dbReference type="EMBL" id="QTJV01000013">
    <property type="protein sequence ID" value="RFM31578.1"/>
    <property type="molecule type" value="Genomic_DNA"/>
</dbReference>
<dbReference type="Proteomes" id="UP000261174">
    <property type="component" value="Unassembled WGS sequence"/>
</dbReference>
<dbReference type="OrthoDB" id="702151at2"/>
<dbReference type="GO" id="GO:0016491">
    <property type="term" value="F:oxidoreductase activity"/>
    <property type="evidence" value="ECO:0007669"/>
    <property type="project" value="InterPro"/>
</dbReference>
<evidence type="ECO:0000313" key="4">
    <source>
        <dbReference type="Proteomes" id="UP000261174"/>
    </source>
</evidence>
<evidence type="ECO:0000256" key="1">
    <source>
        <dbReference type="ARBA" id="ARBA00023284"/>
    </source>
</evidence>
<name>A0A3E1NUZ2_9BACT</name>
<comment type="caution">
    <text evidence="3">The sequence shown here is derived from an EMBL/GenBank/DDBJ whole genome shotgun (WGS) entry which is preliminary data.</text>
</comment>
<gene>
    <name evidence="3" type="ORF">DXN04_28085</name>
</gene>
<dbReference type="CDD" id="cd02966">
    <property type="entry name" value="TlpA_like_family"/>
    <property type="match status" value="1"/>
</dbReference>
<dbReference type="InterPro" id="IPR050553">
    <property type="entry name" value="Thioredoxin_ResA/DsbE_sf"/>
</dbReference>
<dbReference type="InterPro" id="IPR013766">
    <property type="entry name" value="Thioredoxin_domain"/>
</dbReference>
<keyword evidence="1" id="KW-0676">Redox-active center</keyword>
<proteinExistence type="predicted"/>
<evidence type="ECO:0000313" key="3">
    <source>
        <dbReference type="EMBL" id="RFM31578.1"/>
    </source>
</evidence>
<protein>
    <submittedName>
        <fullName evidence="3">TlpA family protein disulfide reductase</fullName>
    </submittedName>
</protein>
<dbReference type="PROSITE" id="PS51352">
    <property type="entry name" value="THIOREDOXIN_2"/>
    <property type="match status" value="1"/>
</dbReference>
<accession>A0A3E1NUZ2</accession>
<dbReference type="SUPFAM" id="SSF52833">
    <property type="entry name" value="Thioredoxin-like"/>
    <property type="match status" value="1"/>
</dbReference>
<dbReference type="InterPro" id="IPR036249">
    <property type="entry name" value="Thioredoxin-like_sf"/>
</dbReference>
<dbReference type="PANTHER" id="PTHR42852">
    <property type="entry name" value="THIOL:DISULFIDE INTERCHANGE PROTEIN DSBE"/>
    <property type="match status" value="1"/>
</dbReference>
<dbReference type="RefSeq" id="WP_116856733.1">
    <property type="nucleotide sequence ID" value="NZ_QTJV01000013.1"/>
</dbReference>
<dbReference type="PROSITE" id="PS00194">
    <property type="entry name" value="THIOREDOXIN_1"/>
    <property type="match status" value="1"/>
</dbReference>
<feature type="domain" description="Thioredoxin" evidence="2">
    <location>
        <begin position="235"/>
        <end position="375"/>
    </location>
</feature>
<keyword evidence="4" id="KW-1185">Reference proteome</keyword>
<evidence type="ECO:0000259" key="2">
    <source>
        <dbReference type="PROSITE" id="PS51352"/>
    </source>
</evidence>
<sequence length="378" mass="43614">MKRTIYLLTCIFVPALVFGQKKFEVTFILPDSTIAKEIGFSHWDCNKKGWSRDTATIKGNKAIISHTYNTVNADIIAWRNVGDDSYSIEIYTTGQAATVTCTASADSGNPFSNMQLVNAKDYKKEEAVAEAYIKDAFDTYKQRFETVGSDPKLYNNPDEIEKLRALRTVFQKKRLQYIRDHSDSFFAFSWFTKEAMYELSPDYLLGEFKTLFPANLRDSEQGRSIKSYLLEREGLELKKKAPAFTVDDLDHKRVSLAEVYNKKTVLLVFWGTWCGPCVAEIPMLKEWRDKYPKDKFEIISVATTSPEEKVREMVKEKEMNWIHILNEDKINQQYHVKWYPTMFVINPKGDFAFSSPTMLDISIEKIKKAIDDSIAAMN</sequence>
<dbReference type="GO" id="GO:0016209">
    <property type="term" value="F:antioxidant activity"/>
    <property type="evidence" value="ECO:0007669"/>
    <property type="project" value="InterPro"/>
</dbReference>
<dbReference type="AlphaFoldDB" id="A0A3E1NUZ2"/>
<reference evidence="3 4" key="1">
    <citation type="submission" date="2018-08" db="EMBL/GenBank/DDBJ databases">
        <title>Chitinophaga sp. K20C18050901, a novel bacterium isolated from forest soil.</title>
        <authorList>
            <person name="Wang C."/>
        </authorList>
    </citation>
    <scope>NUCLEOTIDE SEQUENCE [LARGE SCALE GENOMIC DNA]</scope>
    <source>
        <strain evidence="3 4">K20C18050901</strain>
    </source>
</reference>
<dbReference type="Gene3D" id="3.40.30.10">
    <property type="entry name" value="Glutaredoxin"/>
    <property type="match status" value="1"/>
</dbReference>
<dbReference type="Pfam" id="PF00578">
    <property type="entry name" value="AhpC-TSA"/>
    <property type="match status" value="1"/>
</dbReference>
<dbReference type="InterPro" id="IPR000866">
    <property type="entry name" value="AhpC/TSA"/>
</dbReference>
<dbReference type="InterPro" id="IPR017937">
    <property type="entry name" value="Thioredoxin_CS"/>
</dbReference>